<dbReference type="EC" id="2.8.1.7" evidence="4"/>
<comment type="catalytic activity">
    <reaction evidence="11">
        <text>(sulfur carrier)-H + L-cysteine = (sulfur carrier)-SH + L-alanine</text>
        <dbReference type="Rhea" id="RHEA:43892"/>
        <dbReference type="Rhea" id="RHEA-COMP:14737"/>
        <dbReference type="Rhea" id="RHEA-COMP:14739"/>
        <dbReference type="ChEBI" id="CHEBI:29917"/>
        <dbReference type="ChEBI" id="CHEBI:35235"/>
        <dbReference type="ChEBI" id="CHEBI:57972"/>
        <dbReference type="ChEBI" id="CHEBI:64428"/>
        <dbReference type="EC" id="2.8.1.7"/>
    </reaction>
</comment>
<keyword evidence="7" id="KW-0479">Metal-binding</keyword>
<dbReference type="Pfam" id="PF00266">
    <property type="entry name" value="Aminotran_5"/>
    <property type="match status" value="1"/>
</dbReference>
<evidence type="ECO:0000256" key="11">
    <source>
        <dbReference type="ARBA" id="ARBA00050776"/>
    </source>
</evidence>
<dbReference type="Gene3D" id="1.10.260.50">
    <property type="match status" value="1"/>
</dbReference>
<name>A0AAP3XPW1_9PROT</name>
<dbReference type="EMBL" id="JARGEQ010000051">
    <property type="protein sequence ID" value="MDF1585928.1"/>
    <property type="molecule type" value="Genomic_DNA"/>
</dbReference>
<evidence type="ECO:0000256" key="3">
    <source>
        <dbReference type="ARBA" id="ARBA00006490"/>
    </source>
</evidence>
<evidence type="ECO:0000256" key="12">
    <source>
        <dbReference type="RuleBase" id="RU004504"/>
    </source>
</evidence>
<comment type="similarity">
    <text evidence="3">Belongs to the class-V pyridoxal-phosphate-dependent aminotransferase family. NifS/IscS subfamily.</text>
</comment>
<accession>A0AAP3XPW1</accession>
<dbReference type="GO" id="GO:0051536">
    <property type="term" value="F:iron-sulfur cluster binding"/>
    <property type="evidence" value="ECO:0007669"/>
    <property type="project" value="UniProtKB-KW"/>
</dbReference>
<evidence type="ECO:0000313" key="15">
    <source>
        <dbReference type="Proteomes" id="UP001301140"/>
    </source>
</evidence>
<dbReference type="InterPro" id="IPR015422">
    <property type="entry name" value="PyrdxlP-dep_Trfase_small"/>
</dbReference>
<dbReference type="PROSITE" id="PS00595">
    <property type="entry name" value="AA_TRANSFER_CLASS_5"/>
    <property type="match status" value="1"/>
</dbReference>
<evidence type="ECO:0000259" key="13">
    <source>
        <dbReference type="Pfam" id="PF00266"/>
    </source>
</evidence>
<keyword evidence="6" id="KW-0808">Transferase</keyword>
<dbReference type="Proteomes" id="UP001301140">
    <property type="component" value="Unassembled WGS sequence"/>
</dbReference>
<dbReference type="InterPro" id="IPR015421">
    <property type="entry name" value="PyrdxlP-dep_Trfase_major"/>
</dbReference>
<dbReference type="PANTHER" id="PTHR11601:SF34">
    <property type="entry name" value="CYSTEINE DESULFURASE"/>
    <property type="match status" value="1"/>
</dbReference>
<dbReference type="SUPFAM" id="SSF53383">
    <property type="entry name" value="PLP-dependent transferases"/>
    <property type="match status" value="1"/>
</dbReference>
<reference evidence="14 15" key="1">
    <citation type="submission" date="2023-03" db="EMBL/GenBank/DDBJ databases">
        <title>YIM 152171 draft genome.</title>
        <authorList>
            <person name="Yang Z."/>
        </authorList>
    </citation>
    <scope>NUCLEOTIDE SEQUENCE [LARGE SCALE GENOMIC DNA]</scope>
    <source>
        <strain evidence="14 15">YIM 152171</strain>
    </source>
</reference>
<dbReference type="InterPro" id="IPR020578">
    <property type="entry name" value="Aminotrans_V_PyrdxlP_BS"/>
</dbReference>
<feature type="domain" description="Aminotransferase class V" evidence="13">
    <location>
        <begin position="5"/>
        <end position="350"/>
    </location>
</feature>
<proteinExistence type="inferred from homology"/>
<dbReference type="PANTHER" id="PTHR11601">
    <property type="entry name" value="CYSTEINE DESULFURYLASE FAMILY MEMBER"/>
    <property type="match status" value="1"/>
</dbReference>
<evidence type="ECO:0000256" key="10">
    <source>
        <dbReference type="ARBA" id="ARBA00023014"/>
    </source>
</evidence>
<dbReference type="Gene3D" id="3.90.1150.10">
    <property type="entry name" value="Aspartate Aminotransferase, domain 1"/>
    <property type="match status" value="1"/>
</dbReference>
<comment type="function">
    <text evidence="2">Catalyzes the removal of elemental sulfur atoms from cysteine to produce alanine. Seems to participate in the biosynthesis of the nitrogenase metalloclusters by providing the inorganic sulfur required for the Fe-S core formation.</text>
</comment>
<keyword evidence="9" id="KW-0408">Iron</keyword>
<organism evidence="14 15">
    <name type="scientific">Marinimicrococcus flavescens</name>
    <dbReference type="NCBI Taxonomy" id="3031815"/>
    <lineage>
        <taxon>Bacteria</taxon>
        <taxon>Pseudomonadati</taxon>
        <taxon>Pseudomonadota</taxon>
        <taxon>Alphaproteobacteria</taxon>
        <taxon>Geminicoccales</taxon>
        <taxon>Geminicoccaceae</taxon>
        <taxon>Marinimicrococcus</taxon>
    </lineage>
</organism>
<evidence type="ECO:0000256" key="9">
    <source>
        <dbReference type="ARBA" id="ARBA00023004"/>
    </source>
</evidence>
<evidence type="ECO:0000256" key="7">
    <source>
        <dbReference type="ARBA" id="ARBA00022723"/>
    </source>
</evidence>
<dbReference type="InterPro" id="IPR000192">
    <property type="entry name" value="Aminotrans_V_dom"/>
</dbReference>
<evidence type="ECO:0000256" key="6">
    <source>
        <dbReference type="ARBA" id="ARBA00022679"/>
    </source>
</evidence>
<dbReference type="RefSeq" id="WP_327788347.1">
    <property type="nucleotide sequence ID" value="NZ_JARGEQ010000051.1"/>
</dbReference>
<evidence type="ECO:0000256" key="4">
    <source>
        <dbReference type="ARBA" id="ARBA00012239"/>
    </source>
</evidence>
<gene>
    <name evidence="14" type="ORF">PZ740_05965</name>
</gene>
<dbReference type="GO" id="GO:0031071">
    <property type="term" value="F:cysteine desulfurase activity"/>
    <property type="evidence" value="ECO:0007669"/>
    <property type="project" value="UniProtKB-EC"/>
</dbReference>
<evidence type="ECO:0000256" key="1">
    <source>
        <dbReference type="ARBA" id="ARBA00001933"/>
    </source>
</evidence>
<dbReference type="AlphaFoldDB" id="A0AAP3XPW1"/>
<dbReference type="Gene3D" id="3.40.640.10">
    <property type="entry name" value="Type I PLP-dependent aspartate aminotransferase-like (Major domain)"/>
    <property type="match status" value="1"/>
</dbReference>
<dbReference type="InterPro" id="IPR015424">
    <property type="entry name" value="PyrdxlP-dep_Trfase"/>
</dbReference>
<evidence type="ECO:0000256" key="8">
    <source>
        <dbReference type="ARBA" id="ARBA00022898"/>
    </source>
</evidence>
<comment type="caution">
    <text evidence="14">The sequence shown here is derived from an EMBL/GenBank/DDBJ whole genome shotgun (WGS) entry which is preliminary data.</text>
</comment>
<protein>
    <recommendedName>
        <fullName evidence="5">Cysteine desulfurase</fullName>
        <ecNumber evidence="4">2.8.1.7</ecNumber>
    </recommendedName>
</protein>
<keyword evidence="10" id="KW-0411">Iron-sulfur</keyword>
<evidence type="ECO:0000256" key="2">
    <source>
        <dbReference type="ARBA" id="ARBA00003120"/>
    </source>
</evidence>
<dbReference type="InterPro" id="IPR016454">
    <property type="entry name" value="Cysteine_dSase"/>
</dbReference>
<evidence type="ECO:0000256" key="5">
    <source>
        <dbReference type="ARBA" id="ARBA00013558"/>
    </source>
</evidence>
<comment type="cofactor">
    <cofactor evidence="1 12">
        <name>pyridoxal 5'-phosphate</name>
        <dbReference type="ChEBI" id="CHEBI:597326"/>
    </cofactor>
</comment>
<sequence length="381" mass="39388">MSHAYLDYAATAPVHDEVIEAMAAALREVGNPSSVHGPGRRARARLEAARRALATALDASPDSLVFTSGGTEANQLALAQARGGPVMVSAVEHPSLLDAAPEALRVPVTADGVLDLETFELLLARHRPALVSVMLANNETGVLQPVREAAGLARRHGALVHCDAVQAFGKMPVSLAGLDVDMLSVSAHKIGGPAGVGALVLREGLEIAARQRGGGQERKRRAGTENLAGIVGFGRAAELVGRHDWQRVRSLRDRLEGDVLGHCPEARIHGAAAPRLATTSCLATPGVAADTQLMALDLAGVAVSAGSACSSGRIGPSPVLLAMGVEETLAACSIRVSLGWGSGEKDVDRFLAAWLALWQRKGGRDPAARGAPLSKPAPMAS</sequence>
<dbReference type="PIRSF" id="PIRSF005572">
    <property type="entry name" value="NifS"/>
    <property type="match status" value="1"/>
</dbReference>
<evidence type="ECO:0000313" key="14">
    <source>
        <dbReference type="EMBL" id="MDF1585928.1"/>
    </source>
</evidence>
<keyword evidence="8" id="KW-0663">Pyridoxal phosphate</keyword>
<keyword evidence="15" id="KW-1185">Reference proteome</keyword>
<dbReference type="GO" id="GO:0046872">
    <property type="term" value="F:metal ion binding"/>
    <property type="evidence" value="ECO:0007669"/>
    <property type="project" value="UniProtKB-KW"/>
</dbReference>